<name>A0A6P5Q9T6_MUSCR</name>
<reference evidence="8" key="1">
    <citation type="submission" date="2025-08" db="UniProtKB">
        <authorList>
            <consortium name="RefSeq"/>
        </authorList>
    </citation>
    <scope>IDENTIFICATION</scope>
</reference>
<evidence type="ECO:0000256" key="1">
    <source>
        <dbReference type="ARBA" id="ARBA00005964"/>
    </source>
</evidence>
<organism evidence="7 8">
    <name type="scientific">Mus caroli</name>
    <name type="common">Ryukyu mouse</name>
    <name type="synonym">Ricefield mouse</name>
    <dbReference type="NCBI Taxonomy" id="10089"/>
    <lineage>
        <taxon>Eukaryota</taxon>
        <taxon>Metazoa</taxon>
        <taxon>Chordata</taxon>
        <taxon>Craniata</taxon>
        <taxon>Vertebrata</taxon>
        <taxon>Euteleostomi</taxon>
        <taxon>Mammalia</taxon>
        <taxon>Eutheria</taxon>
        <taxon>Euarchontoglires</taxon>
        <taxon>Glires</taxon>
        <taxon>Rodentia</taxon>
        <taxon>Myomorpha</taxon>
        <taxon>Muroidea</taxon>
        <taxon>Muridae</taxon>
        <taxon>Murinae</taxon>
        <taxon>Mus</taxon>
        <taxon>Mus</taxon>
    </lineage>
</organism>
<protein>
    <recommendedName>
        <fullName evidence="5">Carboxylic ester hydrolase</fullName>
        <ecNumber evidence="5">3.1.1.-</ecNumber>
    </recommendedName>
</protein>
<keyword evidence="7" id="KW-1185">Reference proteome</keyword>
<dbReference type="InterPro" id="IPR029058">
    <property type="entry name" value="AB_hydrolase_fold"/>
</dbReference>
<dbReference type="CDD" id="cd00312">
    <property type="entry name" value="Esterase_lipase"/>
    <property type="match status" value="1"/>
</dbReference>
<dbReference type="Gene3D" id="3.40.50.1820">
    <property type="entry name" value="alpha/beta hydrolase"/>
    <property type="match status" value="1"/>
</dbReference>
<feature type="signal peptide" evidence="5">
    <location>
        <begin position="1"/>
        <end position="18"/>
    </location>
</feature>
<evidence type="ECO:0000256" key="2">
    <source>
        <dbReference type="ARBA" id="ARBA00022729"/>
    </source>
</evidence>
<keyword evidence="2 5" id="KW-0732">Signal</keyword>
<proteinExistence type="inferred from homology"/>
<evidence type="ECO:0000256" key="5">
    <source>
        <dbReference type="RuleBase" id="RU361235"/>
    </source>
</evidence>
<dbReference type="FunFam" id="3.40.50.1820:FF:000011">
    <property type="entry name" value="Carboxylic ester hydrolase"/>
    <property type="match status" value="1"/>
</dbReference>
<sequence>MWLGALVWASLAFCPIWGHSPSSPVVDTTQGKVLGKYTSLEGFEQPVAVFLGVPFAKPPLGSLRFAPPQPPETWSFVKNATSYPPMCSQDAVAVQLLSDMLSTKKESVPLLFSEDCLYLNIYSPADLTKSSRLPVMVWIHGGGLMTGGASLYNGLTLSAHENVVVVSIQYRLGIWGLFSTGDEHSRGNWAHLDQLAALRWVQDNIANFGGNPDSVTIFGSSAGGVSVSVLVLSPLAKNLFHRAISESSVVLGTNLRNKNIQAVTEVGPNLSIPASLSEFPLGLPWLFWLWGTAEIISQFLKLWGMRKSKEEKMPLASLTQKSKACGLNIQLSDNTSMSTVIDGVVLPKAPEEILAEKNFNIVPYIVGFNKQEFGWIIPTMLGDLLSEGKMNEETASLLLRRFHSDLNISESLIPAVIEKYLRGTDDPAKKRDLLLDMFSDVFFGIPAVLLSRSLRDAGVSTYMYEFRYRPSFVSDKRPQTVEGDHGDEVFSVFGTPLLKEGASEEETNLSKMVMKFWANFARNGNPNGEGLPHWPKYDEQEGYLQIGATIQQAQRLKAEEVAFWNELLAKNPPETDHTEHREHK</sequence>
<feature type="chain" id="PRO_5028514127" description="Carboxylic ester hydrolase" evidence="5">
    <location>
        <begin position="19"/>
        <end position="584"/>
    </location>
</feature>
<dbReference type="AlphaFoldDB" id="A0A6P5Q9T6"/>
<dbReference type="GeneID" id="110300880"/>
<keyword evidence="3 5" id="KW-0378">Hydrolase</keyword>
<evidence type="ECO:0000313" key="8">
    <source>
        <dbReference type="RefSeq" id="XP_021026769.1"/>
    </source>
</evidence>
<dbReference type="InterPro" id="IPR050309">
    <property type="entry name" value="Type-B_Carboxylest/Lipase"/>
</dbReference>
<dbReference type="PANTHER" id="PTHR11559">
    <property type="entry name" value="CARBOXYLESTERASE"/>
    <property type="match status" value="1"/>
</dbReference>
<dbReference type="RefSeq" id="XP_021026769.1">
    <property type="nucleotide sequence ID" value="XM_021171110.1"/>
</dbReference>
<dbReference type="InterPro" id="IPR002018">
    <property type="entry name" value="CarbesteraseB"/>
</dbReference>
<dbReference type="EC" id="3.1.1.-" evidence="5"/>
<accession>A0A6P5Q9T6</accession>
<evidence type="ECO:0000256" key="4">
    <source>
        <dbReference type="ARBA" id="ARBA00023157"/>
    </source>
</evidence>
<evidence type="ECO:0000259" key="6">
    <source>
        <dbReference type="Pfam" id="PF00135"/>
    </source>
</evidence>
<gene>
    <name evidence="8" type="primary">LOC110300880</name>
</gene>
<dbReference type="InterPro" id="IPR019819">
    <property type="entry name" value="Carboxylesterase_B_CS"/>
</dbReference>
<dbReference type="GO" id="GO:0016787">
    <property type="term" value="F:hydrolase activity"/>
    <property type="evidence" value="ECO:0007669"/>
    <property type="project" value="UniProtKB-KW"/>
</dbReference>
<dbReference type="KEGG" id="mcal:110300880"/>
<dbReference type="Proteomes" id="UP000515126">
    <property type="component" value="Chromosome 8"/>
</dbReference>
<dbReference type="SUPFAM" id="SSF53474">
    <property type="entry name" value="alpha/beta-Hydrolases"/>
    <property type="match status" value="1"/>
</dbReference>
<dbReference type="Pfam" id="PF00135">
    <property type="entry name" value="COesterase"/>
    <property type="match status" value="1"/>
</dbReference>
<evidence type="ECO:0000313" key="7">
    <source>
        <dbReference type="Proteomes" id="UP000515126"/>
    </source>
</evidence>
<dbReference type="PROSITE" id="PS00122">
    <property type="entry name" value="CARBOXYLESTERASE_B_1"/>
    <property type="match status" value="1"/>
</dbReference>
<evidence type="ECO:0000256" key="3">
    <source>
        <dbReference type="ARBA" id="ARBA00022801"/>
    </source>
</evidence>
<feature type="domain" description="Carboxylesterase type B" evidence="6">
    <location>
        <begin position="23"/>
        <end position="564"/>
    </location>
</feature>
<dbReference type="InterPro" id="IPR019826">
    <property type="entry name" value="Carboxylesterase_B_AS"/>
</dbReference>
<dbReference type="PROSITE" id="PS00941">
    <property type="entry name" value="CARBOXYLESTERASE_B_2"/>
    <property type="match status" value="1"/>
</dbReference>
<keyword evidence="4" id="KW-1015">Disulfide bond</keyword>
<comment type="similarity">
    <text evidence="1 5">Belongs to the type-B carboxylesterase/lipase family.</text>
</comment>